<proteinExistence type="predicted"/>
<gene>
    <name evidence="2" type="ORF">T1815_16091</name>
</gene>
<dbReference type="Proteomes" id="UP000049472">
    <property type="component" value="Unassembled WGS sequence"/>
</dbReference>
<accession>A0A0M6WKN1</accession>
<sequence>MASTIQVRVEDELKSKSDAPMTEAEMLAKLEKSREQRMFRDADLVVSDMRLKYGL</sequence>
<evidence type="ECO:0000313" key="2">
    <source>
        <dbReference type="EMBL" id="CRL37551.1"/>
    </source>
</evidence>
<name>A0A0M6WKN1_9FIRM</name>
<protein>
    <submittedName>
        <fullName evidence="2">Uncharacterized protein</fullName>
    </submittedName>
</protein>
<evidence type="ECO:0000313" key="3">
    <source>
        <dbReference type="Proteomes" id="UP000049472"/>
    </source>
</evidence>
<feature type="compositionally biased region" description="Basic and acidic residues" evidence="1">
    <location>
        <begin position="8"/>
        <end position="17"/>
    </location>
</feature>
<organism evidence="2 3">
    <name type="scientific">Agathobacter rectalis</name>
    <dbReference type="NCBI Taxonomy" id="39491"/>
    <lineage>
        <taxon>Bacteria</taxon>
        <taxon>Bacillati</taxon>
        <taxon>Bacillota</taxon>
        <taxon>Clostridia</taxon>
        <taxon>Lachnospirales</taxon>
        <taxon>Lachnospiraceae</taxon>
        <taxon>Agathobacter</taxon>
    </lineage>
</organism>
<dbReference type="EMBL" id="CVRQ01000019">
    <property type="protein sequence ID" value="CRL37551.1"/>
    <property type="molecule type" value="Genomic_DNA"/>
</dbReference>
<dbReference type="RefSeq" id="WP_173015985.1">
    <property type="nucleotide sequence ID" value="NZ_CVRQ01000019.1"/>
</dbReference>
<keyword evidence="3" id="KW-1185">Reference proteome</keyword>
<feature type="region of interest" description="Disordered" evidence="1">
    <location>
        <begin position="1"/>
        <end position="20"/>
    </location>
</feature>
<evidence type="ECO:0000256" key="1">
    <source>
        <dbReference type="SAM" id="MobiDB-lite"/>
    </source>
</evidence>
<reference evidence="3" key="1">
    <citation type="submission" date="2015-05" db="EMBL/GenBank/DDBJ databases">
        <authorList>
            <consortium name="Pathogen Informatics"/>
        </authorList>
    </citation>
    <scope>NUCLEOTIDE SEQUENCE [LARGE SCALE GENOMIC DNA]</scope>
    <source>
        <strain evidence="3">T1-815</strain>
    </source>
</reference>
<dbReference type="AlphaFoldDB" id="A0A0M6WKN1"/>